<organism evidence="5 6">
    <name type="scientific">Nocardia jinanensis</name>
    <dbReference type="NCBI Taxonomy" id="382504"/>
    <lineage>
        <taxon>Bacteria</taxon>
        <taxon>Bacillati</taxon>
        <taxon>Actinomycetota</taxon>
        <taxon>Actinomycetes</taxon>
        <taxon>Mycobacteriales</taxon>
        <taxon>Nocardiaceae</taxon>
        <taxon>Nocardia</taxon>
    </lineage>
</organism>
<evidence type="ECO:0000259" key="4">
    <source>
        <dbReference type="PROSITE" id="PS50949"/>
    </source>
</evidence>
<keyword evidence="3" id="KW-0804">Transcription</keyword>
<dbReference type="PRINTS" id="PR00033">
    <property type="entry name" value="HTHASNC"/>
</dbReference>
<dbReference type="EMBL" id="BMMH01000005">
    <property type="protein sequence ID" value="GGL13996.1"/>
    <property type="molecule type" value="Genomic_DNA"/>
</dbReference>
<evidence type="ECO:0000256" key="3">
    <source>
        <dbReference type="ARBA" id="ARBA00023163"/>
    </source>
</evidence>
<feature type="domain" description="HTH gntR-type" evidence="4">
    <location>
        <begin position="10"/>
        <end position="78"/>
    </location>
</feature>
<dbReference type="SUPFAM" id="SSF48008">
    <property type="entry name" value="GntR ligand-binding domain-like"/>
    <property type="match status" value="1"/>
</dbReference>
<dbReference type="PROSITE" id="PS50949">
    <property type="entry name" value="HTH_GNTR"/>
    <property type="match status" value="1"/>
</dbReference>
<dbReference type="SUPFAM" id="SSF46785">
    <property type="entry name" value="Winged helix' DNA-binding domain"/>
    <property type="match status" value="1"/>
</dbReference>
<keyword evidence="1" id="KW-0805">Transcription regulation</keyword>
<comment type="caution">
    <text evidence="5">The sequence shown here is derived from an EMBL/GenBank/DDBJ whole genome shotgun (WGS) entry which is preliminary data.</text>
</comment>
<dbReference type="Pfam" id="PF00392">
    <property type="entry name" value="GntR"/>
    <property type="match status" value="1"/>
</dbReference>
<dbReference type="SMART" id="SM00895">
    <property type="entry name" value="FCD"/>
    <property type="match status" value="1"/>
</dbReference>
<dbReference type="RefSeq" id="WP_062997463.1">
    <property type="nucleotide sequence ID" value="NZ_BMMH01000005.1"/>
</dbReference>
<dbReference type="PRINTS" id="PR00035">
    <property type="entry name" value="HTHGNTR"/>
</dbReference>
<accession>A0A917RL96</accession>
<dbReference type="SMART" id="SM00345">
    <property type="entry name" value="HTH_GNTR"/>
    <property type="match status" value="1"/>
</dbReference>
<dbReference type="InterPro" id="IPR000485">
    <property type="entry name" value="AsnC-type_HTH_dom"/>
</dbReference>
<dbReference type="InterPro" id="IPR000524">
    <property type="entry name" value="Tscrpt_reg_HTH_GntR"/>
</dbReference>
<gene>
    <name evidence="5" type="ORF">GCM10011588_30610</name>
</gene>
<evidence type="ECO:0000256" key="2">
    <source>
        <dbReference type="ARBA" id="ARBA00023125"/>
    </source>
</evidence>
<sequence>MSSDVGNEHLGGSLALYTQISEDIVQGRLGINDRLSENALSERYGVSRTPIREALTRLEQDGMVIRQGAMARIRVRTPEEINDIYRARTWLERAIAQDAAARRGEIDILRMRSMWEREDALDPDVSTPLDLMIANRAFHRALAAAAHNEALLDLQARLTLQVAQLPATTLSVPGRWKEAHSQHSRIIELVEQRDEKAAGELAELHIAQARDLRLSLQQQF</sequence>
<dbReference type="Gene3D" id="1.10.10.10">
    <property type="entry name" value="Winged helix-like DNA-binding domain superfamily/Winged helix DNA-binding domain"/>
    <property type="match status" value="1"/>
</dbReference>
<dbReference type="PANTHER" id="PTHR43537:SF24">
    <property type="entry name" value="GLUCONATE OPERON TRANSCRIPTIONAL REPRESSOR"/>
    <property type="match status" value="1"/>
</dbReference>
<evidence type="ECO:0000313" key="5">
    <source>
        <dbReference type="EMBL" id="GGL13996.1"/>
    </source>
</evidence>
<dbReference type="InterPro" id="IPR036390">
    <property type="entry name" value="WH_DNA-bd_sf"/>
</dbReference>
<keyword evidence="6" id="KW-1185">Reference proteome</keyword>
<protein>
    <submittedName>
        <fullName evidence="5">GntR family transcriptional regulator</fullName>
    </submittedName>
</protein>
<dbReference type="GO" id="GO:0003700">
    <property type="term" value="F:DNA-binding transcription factor activity"/>
    <property type="evidence" value="ECO:0007669"/>
    <property type="project" value="InterPro"/>
</dbReference>
<proteinExistence type="predicted"/>
<evidence type="ECO:0000313" key="6">
    <source>
        <dbReference type="Proteomes" id="UP000638263"/>
    </source>
</evidence>
<reference evidence="5" key="1">
    <citation type="journal article" date="2014" name="Int. J. Syst. Evol. Microbiol.">
        <title>Complete genome sequence of Corynebacterium casei LMG S-19264T (=DSM 44701T), isolated from a smear-ripened cheese.</title>
        <authorList>
            <consortium name="US DOE Joint Genome Institute (JGI-PGF)"/>
            <person name="Walter F."/>
            <person name="Albersmeier A."/>
            <person name="Kalinowski J."/>
            <person name="Ruckert C."/>
        </authorList>
    </citation>
    <scope>NUCLEOTIDE SEQUENCE</scope>
    <source>
        <strain evidence="5">CGMCC 4.3508</strain>
    </source>
</reference>
<name>A0A917RL96_9NOCA</name>
<dbReference type="Pfam" id="PF07729">
    <property type="entry name" value="FCD"/>
    <property type="match status" value="1"/>
</dbReference>
<dbReference type="CDD" id="cd07377">
    <property type="entry name" value="WHTH_GntR"/>
    <property type="match status" value="1"/>
</dbReference>
<dbReference type="PANTHER" id="PTHR43537">
    <property type="entry name" value="TRANSCRIPTIONAL REGULATOR, GNTR FAMILY"/>
    <property type="match status" value="1"/>
</dbReference>
<dbReference type="InterPro" id="IPR008920">
    <property type="entry name" value="TF_FadR/GntR_C"/>
</dbReference>
<dbReference type="Proteomes" id="UP000638263">
    <property type="component" value="Unassembled WGS sequence"/>
</dbReference>
<dbReference type="Gene3D" id="1.20.120.530">
    <property type="entry name" value="GntR ligand-binding domain-like"/>
    <property type="match status" value="1"/>
</dbReference>
<dbReference type="InterPro" id="IPR011711">
    <property type="entry name" value="GntR_C"/>
</dbReference>
<evidence type="ECO:0000256" key="1">
    <source>
        <dbReference type="ARBA" id="ARBA00023015"/>
    </source>
</evidence>
<dbReference type="InterPro" id="IPR036388">
    <property type="entry name" value="WH-like_DNA-bd_sf"/>
</dbReference>
<dbReference type="AlphaFoldDB" id="A0A917RL96"/>
<reference evidence="5" key="2">
    <citation type="submission" date="2020-09" db="EMBL/GenBank/DDBJ databases">
        <authorList>
            <person name="Sun Q."/>
            <person name="Zhou Y."/>
        </authorList>
    </citation>
    <scope>NUCLEOTIDE SEQUENCE</scope>
    <source>
        <strain evidence="5">CGMCC 4.3508</strain>
    </source>
</reference>
<dbReference type="GO" id="GO:0043565">
    <property type="term" value="F:sequence-specific DNA binding"/>
    <property type="evidence" value="ECO:0007669"/>
    <property type="project" value="InterPro"/>
</dbReference>
<keyword evidence="2" id="KW-0238">DNA-binding</keyword>